<reference evidence="11 12" key="1">
    <citation type="submission" date="2018-07" db="EMBL/GenBank/DDBJ databases">
        <title>Genome sequences of Haloplanus sp. CBA1112.</title>
        <authorList>
            <person name="Kim Y.B."/>
            <person name="Roh S.W."/>
        </authorList>
    </citation>
    <scope>NUCLEOTIDE SEQUENCE [LARGE SCALE GENOMIC DNA]</scope>
    <source>
        <strain evidence="11 12">CBA1112</strain>
    </source>
</reference>
<keyword evidence="7" id="KW-0658">Purine biosynthesis</keyword>
<proteinExistence type="inferred from homology"/>
<comment type="catalytic activity">
    <reaction evidence="7">
        <text>(6R)-5,10-methenyltetrahydrofolate + H2O = (6R)-10-formyltetrahydrofolate + H(+)</text>
        <dbReference type="Rhea" id="RHEA:23700"/>
        <dbReference type="ChEBI" id="CHEBI:15377"/>
        <dbReference type="ChEBI" id="CHEBI:15378"/>
        <dbReference type="ChEBI" id="CHEBI:57455"/>
        <dbReference type="ChEBI" id="CHEBI:195366"/>
        <dbReference type="EC" id="3.5.4.9"/>
    </reaction>
</comment>
<keyword evidence="7" id="KW-0486">Methionine biosynthesis</keyword>
<keyword evidence="4 7" id="KW-0521">NADP</keyword>
<dbReference type="InterPro" id="IPR046346">
    <property type="entry name" value="Aminoacid_DH-like_N_sf"/>
</dbReference>
<dbReference type="RefSeq" id="WP_114586521.1">
    <property type="nucleotide sequence ID" value="NZ_CP031148.1"/>
</dbReference>
<evidence type="ECO:0000256" key="5">
    <source>
        <dbReference type="ARBA" id="ARBA00023002"/>
    </source>
</evidence>
<dbReference type="GO" id="GO:0004477">
    <property type="term" value="F:methenyltetrahydrofolate cyclohydrolase activity"/>
    <property type="evidence" value="ECO:0007669"/>
    <property type="project" value="UniProtKB-UniRule"/>
</dbReference>
<accession>A0A345EF36</accession>
<dbReference type="GeneID" id="37288047"/>
<dbReference type="EMBL" id="CP031150">
    <property type="protein sequence ID" value="AXG07392.1"/>
    <property type="molecule type" value="Genomic_DNA"/>
</dbReference>
<dbReference type="PANTHER" id="PTHR48099:SF5">
    <property type="entry name" value="C-1-TETRAHYDROFOLATE SYNTHASE, CYTOPLASMIC"/>
    <property type="match status" value="1"/>
</dbReference>
<keyword evidence="3 7" id="KW-0378">Hydrolase</keyword>
<keyword evidence="7" id="KW-0368">Histidine biosynthesis</keyword>
<evidence type="ECO:0000256" key="2">
    <source>
        <dbReference type="ARBA" id="ARBA00022563"/>
    </source>
</evidence>
<dbReference type="EMBL" id="CP031148">
    <property type="protein sequence ID" value="AXG10808.1"/>
    <property type="molecule type" value="Genomic_DNA"/>
</dbReference>
<dbReference type="EC" id="3.5.4.9" evidence="7"/>
<dbReference type="InterPro" id="IPR036291">
    <property type="entry name" value="NAD(P)-bd_dom_sf"/>
</dbReference>
<dbReference type="Proteomes" id="UP000252985">
    <property type="component" value="Chromosome"/>
</dbReference>
<evidence type="ECO:0000259" key="9">
    <source>
        <dbReference type="Pfam" id="PF02882"/>
    </source>
</evidence>
<dbReference type="GO" id="GO:0006164">
    <property type="term" value="P:purine nucleotide biosynthetic process"/>
    <property type="evidence" value="ECO:0007669"/>
    <property type="project" value="UniProtKB-KW"/>
</dbReference>
<dbReference type="GO" id="GO:0009086">
    <property type="term" value="P:methionine biosynthetic process"/>
    <property type="evidence" value="ECO:0007669"/>
    <property type="project" value="UniProtKB-KW"/>
</dbReference>
<dbReference type="PANTHER" id="PTHR48099">
    <property type="entry name" value="C-1-TETRAHYDROFOLATE SYNTHASE, CYTOPLASMIC-RELATED"/>
    <property type="match status" value="1"/>
</dbReference>
<dbReference type="Proteomes" id="UP000253273">
    <property type="component" value="Chromosome"/>
</dbReference>
<dbReference type="Pfam" id="PF02882">
    <property type="entry name" value="THF_DHG_CYH_C"/>
    <property type="match status" value="1"/>
</dbReference>
<name>A0A345E5C0_9EURY</name>
<feature type="domain" description="Tetrahydrofolate dehydrogenase/cyclohydrolase NAD(P)-binding" evidence="9">
    <location>
        <begin position="140"/>
        <end position="291"/>
    </location>
</feature>
<evidence type="ECO:0000256" key="7">
    <source>
        <dbReference type="HAMAP-Rule" id="MF_01576"/>
    </source>
</evidence>
<keyword evidence="7" id="KW-0028">Amino-acid biosynthesis</keyword>
<keyword evidence="6 7" id="KW-0511">Multifunctional enzyme</keyword>
<dbReference type="AlphaFoldDB" id="A0A345E5C0"/>
<organism evidence="10 13">
    <name type="scientific">Haloplanus rubicundus</name>
    <dbReference type="NCBI Taxonomy" id="1547898"/>
    <lineage>
        <taxon>Archaea</taxon>
        <taxon>Methanobacteriati</taxon>
        <taxon>Methanobacteriota</taxon>
        <taxon>Stenosarchaea group</taxon>
        <taxon>Halobacteria</taxon>
        <taxon>Halobacteriales</taxon>
        <taxon>Haloferacaceae</taxon>
        <taxon>Haloplanus</taxon>
    </lineage>
</organism>
<evidence type="ECO:0000256" key="3">
    <source>
        <dbReference type="ARBA" id="ARBA00022801"/>
    </source>
</evidence>
<comment type="subunit">
    <text evidence="7">Homodimer.</text>
</comment>
<evidence type="ECO:0000313" key="13">
    <source>
        <dbReference type="Proteomes" id="UP000253273"/>
    </source>
</evidence>
<comment type="pathway">
    <text evidence="1 7">One-carbon metabolism; tetrahydrofolate interconversion.</text>
</comment>
<feature type="domain" description="Tetrahydrofolate dehydrogenase/cyclohydrolase catalytic" evidence="8">
    <location>
        <begin position="7"/>
        <end position="121"/>
    </location>
</feature>
<accession>A0A345E5C0</accession>
<dbReference type="InterPro" id="IPR000672">
    <property type="entry name" value="THF_DH/CycHdrlase"/>
</dbReference>
<dbReference type="GO" id="GO:0004488">
    <property type="term" value="F:methylenetetrahydrofolate dehydrogenase (NADP+) activity"/>
    <property type="evidence" value="ECO:0007669"/>
    <property type="project" value="UniProtKB-UniRule"/>
</dbReference>
<evidence type="ECO:0000313" key="10">
    <source>
        <dbReference type="EMBL" id="AXG07392.1"/>
    </source>
</evidence>
<dbReference type="KEGG" id="haj:DU500_13700"/>
<dbReference type="PRINTS" id="PR00085">
    <property type="entry name" value="THFDHDRGNASE"/>
</dbReference>
<gene>
    <name evidence="7" type="primary">folD</name>
    <name evidence="11" type="ORF">DU484_13675</name>
    <name evidence="10" type="ORF">DU500_13700</name>
</gene>
<dbReference type="GO" id="GO:0035999">
    <property type="term" value="P:tetrahydrofolate interconversion"/>
    <property type="evidence" value="ECO:0007669"/>
    <property type="project" value="UniProtKB-UniRule"/>
</dbReference>
<evidence type="ECO:0000256" key="6">
    <source>
        <dbReference type="ARBA" id="ARBA00023268"/>
    </source>
</evidence>
<dbReference type="InterPro" id="IPR020631">
    <property type="entry name" value="THF_DH/CycHdrlase_NAD-bd_dom"/>
</dbReference>
<dbReference type="OrthoDB" id="9455at2157"/>
<dbReference type="SUPFAM" id="SSF53223">
    <property type="entry name" value="Aminoacid dehydrogenase-like, N-terminal domain"/>
    <property type="match status" value="1"/>
</dbReference>
<evidence type="ECO:0000313" key="11">
    <source>
        <dbReference type="EMBL" id="AXG10808.1"/>
    </source>
</evidence>
<dbReference type="Gene3D" id="3.40.50.10860">
    <property type="entry name" value="Leucine Dehydrogenase, chain A, domain 1"/>
    <property type="match status" value="1"/>
</dbReference>
<keyword evidence="5 7" id="KW-0560">Oxidoreductase</keyword>
<feature type="binding site" evidence="7">
    <location>
        <position position="232"/>
    </location>
    <ligand>
        <name>NADP(+)</name>
        <dbReference type="ChEBI" id="CHEBI:58349"/>
    </ligand>
</feature>
<dbReference type="InterPro" id="IPR020630">
    <property type="entry name" value="THF_DH/CycHdrlase_cat_dom"/>
</dbReference>
<keyword evidence="13" id="KW-1185">Reference proteome</keyword>
<evidence type="ECO:0000256" key="4">
    <source>
        <dbReference type="ARBA" id="ARBA00022857"/>
    </source>
</evidence>
<dbReference type="KEGG" id="haq:DU484_13675"/>
<dbReference type="UniPathway" id="UPA00193"/>
<evidence type="ECO:0000259" key="8">
    <source>
        <dbReference type="Pfam" id="PF00763"/>
    </source>
</evidence>
<evidence type="ECO:0000256" key="1">
    <source>
        <dbReference type="ARBA" id="ARBA00004777"/>
    </source>
</evidence>
<dbReference type="CDD" id="cd01080">
    <property type="entry name" value="NAD_bind_m-THF_DH_Cyclohyd"/>
    <property type="match status" value="1"/>
</dbReference>
<sequence length="303" mass="31092">MSDPRRLDGAEPAAAVRDDALARLDDCREAGVDPCLATLLVSDDPGARAFMDRKHDLCGEVGLDTRRIDLPADAPAERVYRTVEELGADPAVTALFVQVPLPSHVDEAAVRERVPPEKDVDCFAHANVGRLVAGDPRIRPVTALAVDRLLSAHGVEVAGRDAVVVGRTTAIGTPIAHLLCRRDATVTVCHSQTRDLGAKTRAADLLVTAAGTPGLVDGSMVSDGVVVVDVSANRVESEASGGRSAADDDGETVVVGDVDAASVGEKAAAMTPVPGGVGPLTMACLLHNVAAVSAAGADAGQSR</sequence>
<dbReference type="Pfam" id="PF00763">
    <property type="entry name" value="THF_DHG_CYH"/>
    <property type="match status" value="1"/>
</dbReference>
<dbReference type="GO" id="GO:0005829">
    <property type="term" value="C:cytosol"/>
    <property type="evidence" value="ECO:0007669"/>
    <property type="project" value="TreeGrafter"/>
</dbReference>
<keyword evidence="2 7" id="KW-0554">One-carbon metabolism</keyword>
<comment type="caution">
    <text evidence="7">Lacks conserved residue(s) required for the propagation of feature annotation.</text>
</comment>
<dbReference type="Gene3D" id="3.40.50.720">
    <property type="entry name" value="NAD(P)-binding Rossmann-like Domain"/>
    <property type="match status" value="1"/>
</dbReference>
<evidence type="ECO:0000313" key="12">
    <source>
        <dbReference type="Proteomes" id="UP000252985"/>
    </source>
</evidence>
<dbReference type="EC" id="1.5.1.5" evidence="7"/>
<protein>
    <recommendedName>
        <fullName evidence="7">Bifunctional protein FolD</fullName>
    </recommendedName>
    <domain>
        <recommendedName>
            <fullName evidence="7">Methylenetetrahydrofolate dehydrogenase</fullName>
            <ecNumber evidence="7">1.5.1.5</ecNumber>
        </recommendedName>
    </domain>
    <domain>
        <recommendedName>
            <fullName evidence="7">Methenyltetrahydrofolate cyclohydrolase</fullName>
            <ecNumber evidence="7">3.5.4.9</ecNumber>
        </recommendedName>
    </domain>
</protein>
<dbReference type="GO" id="GO:0000105">
    <property type="term" value="P:L-histidine biosynthetic process"/>
    <property type="evidence" value="ECO:0007669"/>
    <property type="project" value="UniProtKB-KW"/>
</dbReference>
<comment type="catalytic activity">
    <reaction evidence="7">
        <text>(6R)-5,10-methylene-5,6,7,8-tetrahydrofolate + NADP(+) = (6R)-5,10-methenyltetrahydrofolate + NADPH</text>
        <dbReference type="Rhea" id="RHEA:22812"/>
        <dbReference type="ChEBI" id="CHEBI:15636"/>
        <dbReference type="ChEBI" id="CHEBI:57455"/>
        <dbReference type="ChEBI" id="CHEBI:57783"/>
        <dbReference type="ChEBI" id="CHEBI:58349"/>
        <dbReference type="EC" id="1.5.1.5"/>
    </reaction>
</comment>
<dbReference type="SUPFAM" id="SSF51735">
    <property type="entry name" value="NAD(P)-binding Rossmann-fold domains"/>
    <property type="match status" value="1"/>
</dbReference>
<dbReference type="HAMAP" id="MF_01576">
    <property type="entry name" value="THF_DHG_CYH"/>
    <property type="match status" value="1"/>
</dbReference>
<comment type="function">
    <text evidence="7">Catalyzes the oxidation of 5,10-methylenetetrahydrofolate to 5,10-methenyltetrahydrofolate and then the hydrolysis of 5,10-methenyltetrahydrofolate to 10-formyltetrahydrofolate.</text>
</comment>
<comment type="similarity">
    <text evidence="7">Belongs to the tetrahydrofolate dehydrogenase/cyclohydrolase family.</text>
</comment>
<reference evidence="10 13" key="2">
    <citation type="submission" date="2018-07" db="EMBL/GenBank/DDBJ databases">
        <title>Genome sequences of Haloplanus sp. CBA1113.</title>
        <authorList>
            <person name="Kim Y.B."/>
            <person name="Roh S.W."/>
        </authorList>
    </citation>
    <scope>NUCLEOTIDE SEQUENCE [LARGE SCALE GENOMIC DNA]</scope>
    <source>
        <strain evidence="10 13">CBA1113</strain>
    </source>
</reference>